<evidence type="ECO:0000256" key="8">
    <source>
        <dbReference type="ARBA" id="ARBA00023136"/>
    </source>
</evidence>
<evidence type="ECO:0000256" key="7">
    <source>
        <dbReference type="ARBA" id="ARBA00022989"/>
    </source>
</evidence>
<dbReference type="PANTHER" id="PTHR43731">
    <property type="entry name" value="RHOMBOID PROTEASE"/>
    <property type="match status" value="1"/>
</dbReference>
<dbReference type="FunFam" id="1.20.1540.10:FF:000018">
    <property type="entry name" value="RHOMBOID-like protein 12, mitochondrial"/>
    <property type="match status" value="1"/>
</dbReference>
<evidence type="ECO:0000256" key="9">
    <source>
        <dbReference type="SAM" id="MobiDB-lite"/>
    </source>
</evidence>
<feature type="region of interest" description="Disordered" evidence="9">
    <location>
        <begin position="19"/>
        <end position="50"/>
    </location>
</feature>
<feature type="transmembrane region" description="Helical" evidence="10">
    <location>
        <begin position="248"/>
        <end position="267"/>
    </location>
</feature>
<feature type="transmembrane region" description="Helical" evidence="10">
    <location>
        <begin position="210"/>
        <end position="228"/>
    </location>
</feature>
<evidence type="ECO:0000256" key="1">
    <source>
        <dbReference type="ARBA" id="ARBA00004141"/>
    </source>
</evidence>
<dbReference type="PANTHER" id="PTHR43731:SF14">
    <property type="entry name" value="PRESENILIN-ASSOCIATED RHOMBOID-LIKE PROTEIN, MITOCHONDRIAL"/>
    <property type="match status" value="1"/>
</dbReference>
<dbReference type="GO" id="GO:0006508">
    <property type="term" value="P:proteolysis"/>
    <property type="evidence" value="ECO:0007669"/>
    <property type="project" value="UniProtKB-KW"/>
</dbReference>
<comment type="subcellular location">
    <subcellularLocation>
        <location evidence="1">Membrane</location>
        <topology evidence="1">Multi-pass membrane protein</topology>
    </subcellularLocation>
</comment>
<dbReference type="SUPFAM" id="SSF144091">
    <property type="entry name" value="Rhomboid-like"/>
    <property type="match status" value="1"/>
</dbReference>
<gene>
    <name evidence="12" type="ORF">GQ55_5G149500</name>
</gene>
<evidence type="ECO:0000313" key="13">
    <source>
        <dbReference type="Proteomes" id="UP000244336"/>
    </source>
</evidence>
<keyword evidence="13" id="KW-1185">Reference proteome</keyword>
<keyword evidence="5" id="KW-0378">Hydrolase</keyword>
<proteinExistence type="inferred from homology"/>
<keyword evidence="7 10" id="KW-1133">Transmembrane helix</keyword>
<dbReference type="AlphaFoldDB" id="A0A2T7DGG1"/>
<reference evidence="12 13" key="1">
    <citation type="submission" date="2018-04" db="EMBL/GenBank/DDBJ databases">
        <title>WGS assembly of Panicum hallii var. hallii HAL2.</title>
        <authorList>
            <person name="Lovell J."/>
            <person name="Jenkins J."/>
            <person name="Lowry D."/>
            <person name="Mamidi S."/>
            <person name="Sreedasyam A."/>
            <person name="Weng X."/>
            <person name="Barry K."/>
            <person name="Bonette J."/>
            <person name="Campitelli B."/>
            <person name="Daum C."/>
            <person name="Gordon S."/>
            <person name="Gould B."/>
            <person name="Lipzen A."/>
            <person name="MacQueen A."/>
            <person name="Palacio-Mejia J."/>
            <person name="Plott C."/>
            <person name="Shakirov E."/>
            <person name="Shu S."/>
            <person name="Yoshinaga Y."/>
            <person name="Zane M."/>
            <person name="Rokhsar D."/>
            <person name="Grimwood J."/>
            <person name="Schmutz J."/>
            <person name="Juenger T."/>
        </authorList>
    </citation>
    <scope>NUCLEOTIDE SEQUENCE [LARGE SCALE GENOMIC DNA]</scope>
    <source>
        <strain evidence="13">cv. HAL2</strain>
    </source>
</reference>
<evidence type="ECO:0000256" key="2">
    <source>
        <dbReference type="ARBA" id="ARBA00009045"/>
    </source>
</evidence>
<dbReference type="Gene3D" id="1.20.1540.10">
    <property type="entry name" value="Rhomboid-like"/>
    <property type="match status" value="1"/>
</dbReference>
<name>A0A2T7DGG1_9POAL</name>
<dbReference type="EMBL" id="CM009753">
    <property type="protein sequence ID" value="PUZ54658.1"/>
    <property type="molecule type" value="Genomic_DNA"/>
</dbReference>
<evidence type="ECO:0000256" key="6">
    <source>
        <dbReference type="ARBA" id="ARBA00022946"/>
    </source>
</evidence>
<keyword evidence="4 10" id="KW-0812">Transmembrane</keyword>
<evidence type="ECO:0000256" key="4">
    <source>
        <dbReference type="ARBA" id="ARBA00022692"/>
    </source>
</evidence>
<evidence type="ECO:0000259" key="11">
    <source>
        <dbReference type="Pfam" id="PF01694"/>
    </source>
</evidence>
<evidence type="ECO:0000313" key="12">
    <source>
        <dbReference type="EMBL" id="PUZ54658.1"/>
    </source>
</evidence>
<dbReference type="STRING" id="1504633.A0A2T7DGG1"/>
<dbReference type="OrthoDB" id="418595at2759"/>
<dbReference type="InterPro" id="IPR035952">
    <property type="entry name" value="Rhomboid-like_sf"/>
</dbReference>
<accession>A0A2T7DGG1</accession>
<comment type="similarity">
    <text evidence="2">Belongs to the peptidase S54 family.</text>
</comment>
<feature type="transmembrane region" description="Helical" evidence="10">
    <location>
        <begin position="273"/>
        <end position="296"/>
    </location>
</feature>
<keyword evidence="3" id="KW-0645">Protease</keyword>
<keyword evidence="8 10" id="KW-0472">Membrane</keyword>
<dbReference type="GO" id="GO:0004252">
    <property type="term" value="F:serine-type endopeptidase activity"/>
    <property type="evidence" value="ECO:0007669"/>
    <property type="project" value="InterPro"/>
</dbReference>
<dbReference type="Gramene" id="PUZ54658">
    <property type="protein sequence ID" value="PUZ54658"/>
    <property type="gene ID" value="GQ55_5G149500"/>
</dbReference>
<sequence>MRRKLLQFQSLLAQHALRGVPKPRPQLQSHHNRLLHSPSAPSPAPPSPSAHLLWNRLSGGTDFSLLPRSAAAVAASARTAASRWLAAVRSAGSLDLFSLQRRRKAQGSGWQFASSTFLQGAPWAYWMQSPDEVVLTLVGVNVAVFMLWRVADPGFMSRHFMISLDNIKSGRLHTLLTSAFSHAESDHLISNMIGLYFFGTSIARTFGPAFLLKLYVAGALTGSAFFILEKAFLAPRKQVYVGWDTSRAPALGASAAVNATILLHIFLNPKGLVYLYLLIPIPAALMGAGLIAADLYRVKKGLVCGRASPSPVCQFWCGIRLRVQGLFVRCFFCVVGHTTLGVGMF</sequence>
<dbReference type="GO" id="GO:0016020">
    <property type="term" value="C:membrane"/>
    <property type="evidence" value="ECO:0007669"/>
    <property type="project" value="UniProtKB-SubCell"/>
</dbReference>
<evidence type="ECO:0000256" key="3">
    <source>
        <dbReference type="ARBA" id="ARBA00022670"/>
    </source>
</evidence>
<dbReference type="Pfam" id="PF01694">
    <property type="entry name" value="Rhomboid"/>
    <property type="match status" value="1"/>
</dbReference>
<dbReference type="InterPro" id="IPR050925">
    <property type="entry name" value="Rhomboid_protease_S54"/>
</dbReference>
<feature type="domain" description="Peptidase S54 rhomboid" evidence="11">
    <location>
        <begin position="170"/>
        <end position="287"/>
    </location>
</feature>
<dbReference type="InterPro" id="IPR022764">
    <property type="entry name" value="Peptidase_S54_rhomboid_dom"/>
</dbReference>
<protein>
    <recommendedName>
        <fullName evidence="11">Peptidase S54 rhomboid domain-containing protein</fullName>
    </recommendedName>
</protein>
<dbReference type="Proteomes" id="UP000244336">
    <property type="component" value="Chromosome 5"/>
</dbReference>
<organism evidence="12 13">
    <name type="scientific">Panicum hallii var. hallii</name>
    <dbReference type="NCBI Taxonomy" id="1504633"/>
    <lineage>
        <taxon>Eukaryota</taxon>
        <taxon>Viridiplantae</taxon>
        <taxon>Streptophyta</taxon>
        <taxon>Embryophyta</taxon>
        <taxon>Tracheophyta</taxon>
        <taxon>Spermatophyta</taxon>
        <taxon>Magnoliopsida</taxon>
        <taxon>Liliopsida</taxon>
        <taxon>Poales</taxon>
        <taxon>Poaceae</taxon>
        <taxon>PACMAD clade</taxon>
        <taxon>Panicoideae</taxon>
        <taxon>Panicodae</taxon>
        <taxon>Paniceae</taxon>
        <taxon>Panicinae</taxon>
        <taxon>Panicum</taxon>
        <taxon>Panicum sect. Panicum</taxon>
    </lineage>
</organism>
<keyword evidence="6" id="KW-0809">Transit peptide</keyword>
<feature type="transmembrane region" description="Helical" evidence="10">
    <location>
        <begin position="133"/>
        <end position="151"/>
    </location>
</feature>
<evidence type="ECO:0000256" key="10">
    <source>
        <dbReference type="SAM" id="Phobius"/>
    </source>
</evidence>
<evidence type="ECO:0000256" key="5">
    <source>
        <dbReference type="ARBA" id="ARBA00022801"/>
    </source>
</evidence>